<dbReference type="Proteomes" id="UP000663842">
    <property type="component" value="Unassembled WGS sequence"/>
</dbReference>
<evidence type="ECO:0000313" key="2">
    <source>
        <dbReference type="EMBL" id="CAF4267749.1"/>
    </source>
</evidence>
<dbReference type="InterPro" id="IPR021109">
    <property type="entry name" value="Peptidase_aspartic_dom_sf"/>
</dbReference>
<dbReference type="Pfam" id="PF13650">
    <property type="entry name" value="Asp_protease_2"/>
    <property type="match status" value="1"/>
</dbReference>
<keyword evidence="1" id="KW-0472">Membrane</keyword>
<sequence>MVDCNAVGTPQNIGYGALIDANVCMGKINNNNNVALNKVAYSVNLNKKSSKKVRKNKKKVNKLKNLNINQLAEVLQNRAPGCSLTDTSGAAQTGEQLRKNKQVSFNNSKSEVLFKEGWKTNELANRSVIKGIKIDFNKETLNDEFIVLDNQVEIADVDSKIEILHDTNLELNKICKINNKFENIVFNATMANKNNEVYPIEIVSLDWDNNIKINVSSAEEILRVDCNFAFVKDTAHSGDSADSRELPTSELQAVAALPKVLPTNSNSQNRTLKLYNEVNNDEFYNVSCFNLLENQYNYMIDEEYECFSEVMTSFLRPPFAIFRLLFSCIFAILNNFNINKTKVLNKANIAPVELNECKYTVNSNKPVLEAEYVYNVNGVANQVVLALADTGAVYSSIHPDLVKQLRIPTHDLPAEVYGKGIGGEYMVNKFVYEKITLHDLRFDDHPFKINKCGTSQFVMVLGADFFRKFELIINPANRSIGRQVAKNSFWELVMDTRIKKCRRKLFNLPVQ</sequence>
<evidence type="ECO:0000256" key="1">
    <source>
        <dbReference type="SAM" id="Phobius"/>
    </source>
</evidence>
<organism evidence="2 3">
    <name type="scientific">Rotaria magnacalcarata</name>
    <dbReference type="NCBI Taxonomy" id="392030"/>
    <lineage>
        <taxon>Eukaryota</taxon>
        <taxon>Metazoa</taxon>
        <taxon>Spiralia</taxon>
        <taxon>Gnathifera</taxon>
        <taxon>Rotifera</taxon>
        <taxon>Eurotatoria</taxon>
        <taxon>Bdelloidea</taxon>
        <taxon>Philodinida</taxon>
        <taxon>Philodinidae</taxon>
        <taxon>Rotaria</taxon>
    </lineage>
</organism>
<dbReference type="EMBL" id="CAJOBF010009052">
    <property type="protein sequence ID" value="CAF4267749.1"/>
    <property type="molecule type" value="Genomic_DNA"/>
</dbReference>
<protein>
    <submittedName>
        <fullName evidence="2">Uncharacterized protein</fullName>
    </submittedName>
</protein>
<dbReference type="AlphaFoldDB" id="A0A820FVP9"/>
<dbReference type="Gene3D" id="2.40.70.10">
    <property type="entry name" value="Acid Proteases"/>
    <property type="match status" value="1"/>
</dbReference>
<gene>
    <name evidence="2" type="ORF">UXM345_LOCUS31630</name>
</gene>
<reference evidence="2" key="1">
    <citation type="submission" date="2021-02" db="EMBL/GenBank/DDBJ databases">
        <authorList>
            <person name="Nowell W R."/>
        </authorList>
    </citation>
    <scope>NUCLEOTIDE SEQUENCE</scope>
</reference>
<feature type="non-terminal residue" evidence="2">
    <location>
        <position position="511"/>
    </location>
</feature>
<keyword evidence="1" id="KW-1133">Transmembrane helix</keyword>
<name>A0A820FVP9_9BILA</name>
<comment type="caution">
    <text evidence="2">The sequence shown here is derived from an EMBL/GenBank/DDBJ whole genome shotgun (WGS) entry which is preliminary data.</text>
</comment>
<evidence type="ECO:0000313" key="3">
    <source>
        <dbReference type="Proteomes" id="UP000663842"/>
    </source>
</evidence>
<accession>A0A820FVP9</accession>
<dbReference type="SUPFAM" id="SSF50630">
    <property type="entry name" value="Acid proteases"/>
    <property type="match status" value="1"/>
</dbReference>
<proteinExistence type="predicted"/>
<feature type="transmembrane region" description="Helical" evidence="1">
    <location>
        <begin position="319"/>
        <end position="336"/>
    </location>
</feature>
<keyword evidence="1" id="KW-0812">Transmembrane</keyword>